<keyword evidence="1" id="KW-0472">Membrane</keyword>
<comment type="caution">
    <text evidence="2">The sequence shown here is derived from an EMBL/GenBank/DDBJ whole genome shotgun (WGS) entry which is preliminary data.</text>
</comment>
<organism evidence="2">
    <name type="scientific">marine sediment metagenome</name>
    <dbReference type="NCBI Taxonomy" id="412755"/>
    <lineage>
        <taxon>unclassified sequences</taxon>
        <taxon>metagenomes</taxon>
        <taxon>ecological metagenomes</taxon>
    </lineage>
</organism>
<feature type="transmembrane region" description="Helical" evidence="1">
    <location>
        <begin position="6"/>
        <end position="29"/>
    </location>
</feature>
<keyword evidence="1" id="KW-1133">Transmembrane helix</keyword>
<dbReference type="AlphaFoldDB" id="A0A0F9Y4M6"/>
<evidence type="ECO:0000256" key="1">
    <source>
        <dbReference type="SAM" id="Phobius"/>
    </source>
</evidence>
<dbReference type="Pfam" id="PF12860">
    <property type="entry name" value="PAS_7"/>
    <property type="match status" value="1"/>
</dbReference>
<dbReference type="EMBL" id="LAZR01000045">
    <property type="protein sequence ID" value="KKN99608.1"/>
    <property type="molecule type" value="Genomic_DNA"/>
</dbReference>
<name>A0A0F9Y4M6_9ZZZZ</name>
<dbReference type="InterPro" id="IPR035965">
    <property type="entry name" value="PAS-like_dom_sf"/>
</dbReference>
<evidence type="ECO:0008006" key="3">
    <source>
        <dbReference type="Google" id="ProtNLM"/>
    </source>
</evidence>
<evidence type="ECO:0000313" key="2">
    <source>
        <dbReference type="EMBL" id="KKN99608.1"/>
    </source>
</evidence>
<reference evidence="2" key="1">
    <citation type="journal article" date="2015" name="Nature">
        <title>Complex archaea that bridge the gap between prokaryotes and eukaryotes.</title>
        <authorList>
            <person name="Spang A."/>
            <person name="Saw J.H."/>
            <person name="Jorgensen S.L."/>
            <person name="Zaremba-Niedzwiedzka K."/>
            <person name="Martijn J."/>
            <person name="Lind A.E."/>
            <person name="van Eijk R."/>
            <person name="Schleper C."/>
            <person name="Guy L."/>
            <person name="Ettema T.J."/>
        </authorList>
    </citation>
    <scope>NUCLEOTIDE SEQUENCE</scope>
</reference>
<keyword evidence="1" id="KW-0812">Transmembrane</keyword>
<dbReference type="SUPFAM" id="SSF55785">
    <property type="entry name" value="PYP-like sensor domain (PAS domain)"/>
    <property type="match status" value="2"/>
</dbReference>
<accession>A0A0F9Y4M6</accession>
<sequence>MSLAVASTFDIALVIMAILPSGYVAYLWLNSPERKDKPVLQGEPELSYLFDHGVLQHASSAAQQFCPLEAGHHEWPDLYHNILPRFGLFPDKPPSTGEGQMIVAATDPKIQTMLRINWDKHLCRVVVLDPKDVGVDLRSEAEVTLSRVRSDVSVPLWHTDQHHRLLWYNDAYHKLFNVSHPTLAIESRALFPADFSNTTHRLALRDQTTGAKNWYAVTHSQSRTTNCYQAICITPLIRAEEAQRNFVQTLTKTFAQLSIGLAIFDRKNQLVLFNPALIDLTGLGAQFLSARPEIQTFFDKLRETRKIPEPKNYASWRNTVSELISAAHDGRYEEIWSLESGQTFRVKGRPHPDGATAFLIEDISAQVTQTRSFRAELEQGQAMLDTLDDAIGVFSSSGVLTFSNRAYQELWKVEPDAAFADITIHDAIQVWKRRSAPNLPWEQIQGFVENRDDRLNWSMPLYLVDGTELTCLFSPILDGATLIRFHQPRKHPAEIEYFDRAKAPQDT</sequence>
<gene>
    <name evidence="2" type="ORF">LCGC14_0133540</name>
</gene>
<proteinExistence type="predicted"/>
<protein>
    <recommendedName>
        <fullName evidence="3">PAS domain-containing protein</fullName>
    </recommendedName>
</protein>